<evidence type="ECO:0000256" key="7">
    <source>
        <dbReference type="ARBA" id="ARBA00023026"/>
    </source>
</evidence>
<dbReference type="PANTHER" id="PTHR38340:SF1">
    <property type="entry name" value="S-LAYER PROTEIN"/>
    <property type="match status" value="1"/>
</dbReference>
<feature type="domain" description="Peptidase M10 serralysin C-terminal" evidence="10">
    <location>
        <begin position="896"/>
        <end position="1005"/>
    </location>
</feature>
<dbReference type="InterPro" id="IPR003995">
    <property type="entry name" value="RTX_toxin_determinant-A"/>
</dbReference>
<evidence type="ECO:0000259" key="10">
    <source>
        <dbReference type="Pfam" id="PF08548"/>
    </source>
</evidence>
<keyword evidence="7" id="KW-0843">Virulence</keyword>
<organism evidence="11 12">
    <name type="scientific">Paracoccus aurantiacus</name>
    <dbReference type="NCBI Taxonomy" id="2599412"/>
    <lineage>
        <taxon>Bacteria</taxon>
        <taxon>Pseudomonadati</taxon>
        <taxon>Pseudomonadota</taxon>
        <taxon>Alphaproteobacteria</taxon>
        <taxon>Rhodobacterales</taxon>
        <taxon>Paracoccaceae</taxon>
        <taxon>Paracoccus</taxon>
    </lineage>
</organism>
<evidence type="ECO:0000256" key="2">
    <source>
        <dbReference type="ARBA" id="ARBA00004370"/>
    </source>
</evidence>
<dbReference type="GO" id="GO:0016020">
    <property type="term" value="C:membrane"/>
    <property type="evidence" value="ECO:0007669"/>
    <property type="project" value="UniProtKB-SubCell"/>
</dbReference>
<evidence type="ECO:0000256" key="1">
    <source>
        <dbReference type="ARBA" id="ARBA00001913"/>
    </source>
</evidence>
<evidence type="ECO:0000313" key="12">
    <source>
        <dbReference type="Proteomes" id="UP000321562"/>
    </source>
</evidence>
<dbReference type="InterPro" id="IPR001343">
    <property type="entry name" value="Hemolysn_Ca-bd"/>
</dbReference>
<keyword evidence="4" id="KW-0964">Secreted</keyword>
<evidence type="ECO:0000313" key="11">
    <source>
        <dbReference type="EMBL" id="TXB69808.1"/>
    </source>
</evidence>
<evidence type="ECO:0000256" key="3">
    <source>
        <dbReference type="ARBA" id="ARBA00004613"/>
    </source>
</evidence>
<feature type="region of interest" description="Disordered" evidence="9">
    <location>
        <begin position="829"/>
        <end position="853"/>
    </location>
</feature>
<gene>
    <name evidence="11" type="ORF">FQV27_06720</name>
</gene>
<dbReference type="InterPro" id="IPR011049">
    <property type="entry name" value="Serralysin-like_metalloprot_C"/>
</dbReference>
<keyword evidence="8" id="KW-0472">Membrane</keyword>
<evidence type="ECO:0000256" key="8">
    <source>
        <dbReference type="ARBA" id="ARBA00023136"/>
    </source>
</evidence>
<dbReference type="Gene3D" id="2.150.10.10">
    <property type="entry name" value="Serralysin-like metalloprotease, C-terminal"/>
    <property type="match status" value="6"/>
</dbReference>
<dbReference type="InterPro" id="IPR050557">
    <property type="entry name" value="RTX_toxin/Mannuronan_C5-epim"/>
</dbReference>
<dbReference type="GO" id="GO:0005615">
    <property type="term" value="C:extracellular space"/>
    <property type="evidence" value="ECO:0007669"/>
    <property type="project" value="InterPro"/>
</dbReference>
<reference evidence="11 12" key="1">
    <citation type="submission" date="2019-08" db="EMBL/GenBank/DDBJ databases">
        <authorList>
            <person name="Ye J."/>
        </authorList>
    </citation>
    <scope>NUCLEOTIDE SEQUENCE [LARGE SCALE GENOMIC DNA]</scope>
    <source>
        <strain evidence="11 12">TK008</strain>
    </source>
</reference>
<dbReference type="InterPro" id="IPR013858">
    <property type="entry name" value="Peptidase_M10B_C"/>
</dbReference>
<dbReference type="Proteomes" id="UP000321562">
    <property type="component" value="Unassembled WGS sequence"/>
</dbReference>
<dbReference type="PROSITE" id="PS00330">
    <property type="entry name" value="HEMOLYSIN_CALCIUM"/>
    <property type="match status" value="7"/>
</dbReference>
<dbReference type="SUPFAM" id="SSF50956">
    <property type="entry name" value="Thermostable phytase (3-phytase)"/>
    <property type="match status" value="1"/>
</dbReference>
<comment type="caution">
    <text evidence="11">The sequence shown here is derived from an EMBL/GenBank/DDBJ whole genome shotgun (WGS) entry which is preliminary data.</text>
</comment>
<dbReference type="EMBL" id="VOPL01000002">
    <property type="protein sequence ID" value="TXB69808.1"/>
    <property type="molecule type" value="Genomic_DNA"/>
</dbReference>
<dbReference type="AlphaFoldDB" id="A0A5C6S4R1"/>
<dbReference type="OrthoDB" id="9342475at2"/>
<keyword evidence="6" id="KW-0677">Repeat</keyword>
<dbReference type="PANTHER" id="PTHR38340">
    <property type="entry name" value="S-LAYER PROTEIN"/>
    <property type="match status" value="1"/>
</dbReference>
<dbReference type="GO" id="GO:0005509">
    <property type="term" value="F:calcium ion binding"/>
    <property type="evidence" value="ECO:0007669"/>
    <property type="project" value="InterPro"/>
</dbReference>
<protein>
    <recommendedName>
        <fullName evidence="10">Peptidase M10 serralysin C-terminal domain-containing protein</fullName>
    </recommendedName>
</protein>
<evidence type="ECO:0000256" key="4">
    <source>
        <dbReference type="ARBA" id="ARBA00022525"/>
    </source>
</evidence>
<evidence type="ECO:0000256" key="6">
    <source>
        <dbReference type="ARBA" id="ARBA00022737"/>
    </source>
</evidence>
<dbReference type="SUPFAM" id="SSF51120">
    <property type="entry name" value="beta-Roll"/>
    <property type="match status" value="5"/>
</dbReference>
<dbReference type="PRINTS" id="PR01488">
    <property type="entry name" value="RTXTOXINA"/>
</dbReference>
<name>A0A5C6S4R1_9RHOB</name>
<keyword evidence="5" id="KW-0800">Toxin</keyword>
<proteinExistence type="predicted"/>
<feature type="region of interest" description="Disordered" evidence="9">
    <location>
        <begin position="511"/>
        <end position="542"/>
    </location>
</feature>
<dbReference type="PRINTS" id="PR00313">
    <property type="entry name" value="CABNDNGRPT"/>
</dbReference>
<dbReference type="GO" id="GO:0090729">
    <property type="term" value="F:toxin activity"/>
    <property type="evidence" value="ECO:0007669"/>
    <property type="project" value="UniProtKB-KW"/>
</dbReference>
<dbReference type="Pfam" id="PF08548">
    <property type="entry name" value="Peptidase_M10_C"/>
    <property type="match status" value="1"/>
</dbReference>
<accession>A0A5C6S4R1</accession>
<dbReference type="Pfam" id="PF00353">
    <property type="entry name" value="HemolysinCabind"/>
    <property type="match status" value="7"/>
</dbReference>
<keyword evidence="12" id="KW-1185">Reference proteome</keyword>
<comment type="subcellular location">
    <subcellularLocation>
        <location evidence="2">Membrane</location>
    </subcellularLocation>
    <subcellularLocation>
        <location evidence="3">Secreted</location>
    </subcellularLocation>
</comment>
<evidence type="ECO:0000256" key="5">
    <source>
        <dbReference type="ARBA" id="ARBA00022656"/>
    </source>
</evidence>
<dbReference type="InterPro" id="IPR018511">
    <property type="entry name" value="Hemolysin-typ_Ca-bd_CS"/>
</dbReference>
<feature type="compositionally biased region" description="Low complexity" evidence="9">
    <location>
        <begin position="516"/>
        <end position="529"/>
    </location>
</feature>
<dbReference type="RefSeq" id="WP_147097098.1">
    <property type="nucleotide sequence ID" value="NZ_JBHUFH010000001.1"/>
</dbReference>
<sequence>MLTYRKVATLVSSKAGYSSNITDMVVADVASGPVLVSSTATGNSLSYALSGADDPARGLSRKDSPGYGLFFATAGMEVIERDGTTQILYSGLQNGLHTALTMDGSGKLGGYVPLFPRMTDDIVSMTTFEIAGIDYMLAGCNGSTRMMLFRMEDGAAAVKLGEVTPPVTQVDYGEYTDIDVVNLDGARYAVAASAHSNFLAVFAVSPNGLALRGHIDASYTVGISAPRDVEIVTTLNGTFLIVSGGQSDSLSVFRMAPSGAIGLTDHVVDSGNTRFDAATAMTSVELDGRAYIFVGGADDGVTVLTLDGQGRLVVLAVIEDDAQSALANISAIEAKVIGGKIAVFVTSATETGITQFSFDPGNIGTSRAGSGRVSGTTGDDILVGTGASSVLVGGAGDDILIAREGTVNLQGGHGRDIFVPCHGTRLVTIHDFAPGYDTLDLSELAFIRSISQLQITPTSTGAALVAGPLRIEIITANGVMLRPDFFTNDMFRLAHYANDINYKNLVVPVDNGSGNGSTPPSNGNGNGLPDPAPLPPPSAGNRVRFGTNGSDVIQVPGGNEYVHGLSGDDLILGNWGDDKLHGGWGNDTIRGAFGDDYMLGDGGSDTMLGQLGNDRMFGDDGHDLMIGGLGDDRLFGQGHNDTLIGQEGDDVLFGGPGYDELYGGLGNDLLIGGADADKLFGDDGNDRIIAIGAESRAFGGPGNDQIELTEGRNIALGDAGLDSIYGGSGDDLINLGEDDDVGYGRMGVDTIAGGPGNDRIYGGVGDDILIGDAGDDRLHGELGNDFVTGLDGDDLIYGQAGFDTLVGGSGSDTMDGGFDADTLWGGDGDDDLSGDYGPDVLNGQAGDDRLRGGVGNDILDGGDGNDTMFGELNHDHLTGGEGDDLLLGNAGHDTLLGGPGSDTLIGDAGRDVLCGGVGADIFVFAPPADGMTDAADIITDFESGVDLIDLSQFSAVIDWIGSDPFSATGRNEVRLVQLSDRVQLSVDGDGDGDVDLLVDIAGTVTPFDLVY</sequence>
<evidence type="ECO:0000256" key="9">
    <source>
        <dbReference type="SAM" id="MobiDB-lite"/>
    </source>
</evidence>
<comment type="cofactor">
    <cofactor evidence="1">
        <name>Ca(2+)</name>
        <dbReference type="ChEBI" id="CHEBI:29108"/>
    </cofactor>
</comment>